<dbReference type="InParanoid" id="A0A067P890"/>
<sequence length="521" mass="53985">MSCTASPTRTVFETVTSQSLSTSFSNVVSTGPATTVTITSVNFPCMVGDCFQTTVETQPGQVTTVQVPVALTVPIINTIATGTLFAPCQSTTSHPTVSSTAKTSTTSSTAKISSTTTNVSTTTPPPPISPSISTSPTPLPLPPSTSTTTSIATIISIYTPPPSILVLSSTVTTDGSTTVSAETFTSTAPPTTVFMSVPAAAATGEASSSAVANPSNHVAVIVGGAAAGAVGLVVIAGLIWWISRLLRPTTPVPIDHGRNVSSNTAPDRGSPQTQQRNFQSAYHPDPPSRPHTVFIQQQFGVHQQPYQPNSSSPQQTTRSQHQHGLSQQQYNLPSQQAYNSQSPSQTNGPLGEQLNARRPGQTAYPVQSQYSPPTISNSISSGRSSPTTSTSPLITPVAAGRRRQSPLSMDGPYPSMAEGLGSPQGTELPPYPDSVVAPEERRHRSNGANSHNLRELHQGPSDGPVRGGSDIGNGRGSGAGTSAASSAPAYSFVGSSLAETTRSPSLAQPANRRGKLTRRPR</sequence>
<feature type="compositionally biased region" description="Low complexity" evidence="1">
    <location>
        <begin position="373"/>
        <end position="396"/>
    </location>
</feature>
<reference evidence="4" key="1">
    <citation type="journal article" date="2014" name="Proc. Natl. Acad. Sci. U.S.A.">
        <title>Extensive sampling of basidiomycete genomes demonstrates inadequacy of the white-rot/brown-rot paradigm for wood decay fungi.</title>
        <authorList>
            <person name="Riley R."/>
            <person name="Salamov A.A."/>
            <person name="Brown D.W."/>
            <person name="Nagy L.G."/>
            <person name="Floudas D."/>
            <person name="Held B.W."/>
            <person name="Levasseur A."/>
            <person name="Lombard V."/>
            <person name="Morin E."/>
            <person name="Otillar R."/>
            <person name="Lindquist E.A."/>
            <person name="Sun H."/>
            <person name="LaButti K.M."/>
            <person name="Schmutz J."/>
            <person name="Jabbour D."/>
            <person name="Luo H."/>
            <person name="Baker S.E."/>
            <person name="Pisabarro A.G."/>
            <person name="Walton J.D."/>
            <person name="Blanchette R.A."/>
            <person name="Henrissat B."/>
            <person name="Martin F."/>
            <person name="Cullen D."/>
            <person name="Hibbett D.S."/>
            <person name="Grigoriev I.V."/>
        </authorList>
    </citation>
    <scope>NUCLEOTIDE SEQUENCE [LARGE SCALE GENOMIC DNA]</scope>
    <source>
        <strain evidence="4">MUCL 33604</strain>
    </source>
</reference>
<feature type="compositionally biased region" description="Low complexity" evidence="1">
    <location>
        <begin position="302"/>
        <end position="323"/>
    </location>
</feature>
<feature type="compositionally biased region" description="Low complexity" evidence="1">
    <location>
        <begin position="480"/>
        <end position="491"/>
    </location>
</feature>
<evidence type="ECO:0000313" key="4">
    <source>
        <dbReference type="Proteomes" id="UP000027265"/>
    </source>
</evidence>
<feature type="compositionally biased region" description="Polar residues" evidence="1">
    <location>
        <begin position="259"/>
        <end position="280"/>
    </location>
</feature>
<evidence type="ECO:0000313" key="3">
    <source>
        <dbReference type="EMBL" id="KDQ51123.1"/>
    </source>
</evidence>
<organism evidence="3 4">
    <name type="scientific">Jaapia argillacea MUCL 33604</name>
    <dbReference type="NCBI Taxonomy" id="933084"/>
    <lineage>
        <taxon>Eukaryota</taxon>
        <taxon>Fungi</taxon>
        <taxon>Dikarya</taxon>
        <taxon>Basidiomycota</taxon>
        <taxon>Agaricomycotina</taxon>
        <taxon>Agaricomycetes</taxon>
        <taxon>Agaricomycetidae</taxon>
        <taxon>Jaapiales</taxon>
        <taxon>Jaapiaceae</taxon>
        <taxon>Jaapia</taxon>
    </lineage>
</organism>
<dbReference type="EMBL" id="KL197751">
    <property type="protein sequence ID" value="KDQ51123.1"/>
    <property type="molecule type" value="Genomic_DNA"/>
</dbReference>
<feature type="transmembrane region" description="Helical" evidence="2">
    <location>
        <begin position="218"/>
        <end position="242"/>
    </location>
</feature>
<keyword evidence="2" id="KW-0812">Transmembrane</keyword>
<feature type="region of interest" description="Disordered" evidence="1">
    <location>
        <begin position="93"/>
        <end position="145"/>
    </location>
</feature>
<evidence type="ECO:0000256" key="2">
    <source>
        <dbReference type="SAM" id="Phobius"/>
    </source>
</evidence>
<gene>
    <name evidence="3" type="ORF">JAAARDRAFT_538295</name>
</gene>
<feature type="compositionally biased region" description="Low complexity" evidence="1">
    <location>
        <begin position="96"/>
        <end position="122"/>
    </location>
</feature>
<protein>
    <submittedName>
        <fullName evidence="3">Uncharacterized protein</fullName>
    </submittedName>
</protein>
<feature type="compositionally biased region" description="Basic residues" evidence="1">
    <location>
        <begin position="512"/>
        <end position="521"/>
    </location>
</feature>
<evidence type="ECO:0000256" key="1">
    <source>
        <dbReference type="SAM" id="MobiDB-lite"/>
    </source>
</evidence>
<keyword evidence="4" id="KW-1185">Reference proteome</keyword>
<keyword evidence="2" id="KW-1133">Transmembrane helix</keyword>
<feature type="compositionally biased region" description="Polar residues" evidence="1">
    <location>
        <begin position="324"/>
        <end position="348"/>
    </location>
</feature>
<feature type="compositionally biased region" description="Polar residues" evidence="1">
    <location>
        <begin position="493"/>
        <end position="508"/>
    </location>
</feature>
<dbReference type="AlphaFoldDB" id="A0A067P890"/>
<proteinExistence type="predicted"/>
<dbReference type="STRING" id="933084.A0A067P890"/>
<feature type="compositionally biased region" description="Gly residues" evidence="1">
    <location>
        <begin position="465"/>
        <end position="479"/>
    </location>
</feature>
<dbReference type="HOGENOM" id="CLU_522809_0_0_1"/>
<name>A0A067P890_9AGAM</name>
<dbReference type="Proteomes" id="UP000027265">
    <property type="component" value="Unassembled WGS sequence"/>
</dbReference>
<keyword evidence="2" id="KW-0472">Membrane</keyword>
<feature type="region of interest" description="Disordered" evidence="1">
    <location>
        <begin position="251"/>
        <end position="521"/>
    </location>
</feature>
<accession>A0A067P890</accession>